<keyword evidence="3" id="KW-1185">Reference proteome</keyword>
<evidence type="ECO:0000313" key="3">
    <source>
        <dbReference type="Proteomes" id="UP000187203"/>
    </source>
</evidence>
<protein>
    <submittedName>
        <fullName evidence="2">Uncharacterized protein</fullName>
    </submittedName>
</protein>
<feature type="compositionally biased region" description="Basic and acidic residues" evidence="1">
    <location>
        <begin position="1"/>
        <end position="16"/>
    </location>
</feature>
<proteinExistence type="predicted"/>
<feature type="region of interest" description="Disordered" evidence="1">
    <location>
        <begin position="1"/>
        <end position="37"/>
    </location>
</feature>
<evidence type="ECO:0000313" key="2">
    <source>
        <dbReference type="EMBL" id="OMP13048.1"/>
    </source>
</evidence>
<dbReference type="EMBL" id="AWUE01005294">
    <property type="protein sequence ID" value="OMP13048.1"/>
    <property type="molecule type" value="Genomic_DNA"/>
</dbReference>
<feature type="non-terminal residue" evidence="2">
    <location>
        <position position="191"/>
    </location>
</feature>
<organism evidence="2 3">
    <name type="scientific">Corchorus olitorius</name>
    <dbReference type="NCBI Taxonomy" id="93759"/>
    <lineage>
        <taxon>Eukaryota</taxon>
        <taxon>Viridiplantae</taxon>
        <taxon>Streptophyta</taxon>
        <taxon>Embryophyta</taxon>
        <taxon>Tracheophyta</taxon>
        <taxon>Spermatophyta</taxon>
        <taxon>Magnoliopsida</taxon>
        <taxon>eudicotyledons</taxon>
        <taxon>Gunneridae</taxon>
        <taxon>Pentapetalae</taxon>
        <taxon>rosids</taxon>
        <taxon>malvids</taxon>
        <taxon>Malvales</taxon>
        <taxon>Malvaceae</taxon>
        <taxon>Grewioideae</taxon>
        <taxon>Apeibeae</taxon>
        <taxon>Corchorus</taxon>
    </lineage>
</organism>
<dbReference type="AlphaFoldDB" id="A0A1R3L190"/>
<comment type="caution">
    <text evidence="2">The sequence shown here is derived from an EMBL/GenBank/DDBJ whole genome shotgun (WGS) entry which is preliminary data.</text>
</comment>
<sequence length="191" mass="20735">MVRSFDCAKDGAEKRAASGAARSSDQRGRGSASGQRLEHSSLAGVKVGLRDEALVQQFLQLGQARGGVVRCRSRGCGGSSRLSRRTAGVALHRRAQAVGHRLAHCQPGRQTRAGTGDAAFVACGQRQRFGRLVLREALHVAGHVHADAAVQRGLQFVRQRDAGHLEAVERQAVLRELRQQRLAHLVRHQHL</sequence>
<name>A0A1R3L190_9ROSI</name>
<dbReference type="Proteomes" id="UP000187203">
    <property type="component" value="Unassembled WGS sequence"/>
</dbReference>
<gene>
    <name evidence="2" type="ORF">COLO4_02368</name>
</gene>
<accession>A0A1R3L190</accession>
<evidence type="ECO:0000256" key="1">
    <source>
        <dbReference type="SAM" id="MobiDB-lite"/>
    </source>
</evidence>
<reference evidence="3" key="1">
    <citation type="submission" date="2013-09" db="EMBL/GenBank/DDBJ databases">
        <title>Corchorus olitorius genome sequencing.</title>
        <authorList>
            <person name="Alam M."/>
            <person name="Haque M.S."/>
            <person name="Islam M.S."/>
            <person name="Emdad E.M."/>
            <person name="Islam M.M."/>
            <person name="Ahmed B."/>
            <person name="Halim A."/>
            <person name="Hossen Q.M.M."/>
            <person name="Hossain M.Z."/>
            <person name="Ahmed R."/>
            <person name="Khan M.M."/>
            <person name="Islam R."/>
            <person name="Rashid M.M."/>
            <person name="Khan S.A."/>
            <person name="Rahman M.S."/>
            <person name="Alam M."/>
            <person name="Yahiya A.S."/>
            <person name="Khan M.S."/>
            <person name="Azam M.S."/>
            <person name="Haque T."/>
            <person name="Lashkar M.Z.H."/>
            <person name="Akhand A.I."/>
            <person name="Morshed G."/>
            <person name="Roy S."/>
            <person name="Uddin K.S."/>
            <person name="Rabeya T."/>
            <person name="Hossain A.S."/>
            <person name="Chowdhury A."/>
            <person name="Snigdha A.R."/>
            <person name="Mortoza M.S."/>
            <person name="Matin S.A."/>
            <person name="Hoque S.M.E."/>
            <person name="Islam M.K."/>
            <person name="Roy D.K."/>
            <person name="Haider R."/>
            <person name="Moosa M.M."/>
            <person name="Elias S.M."/>
            <person name="Hasan A.M."/>
            <person name="Jahan S."/>
            <person name="Shafiuddin M."/>
            <person name="Mahmood N."/>
            <person name="Shommy N.S."/>
        </authorList>
    </citation>
    <scope>NUCLEOTIDE SEQUENCE [LARGE SCALE GENOMIC DNA]</scope>
    <source>
        <strain evidence="3">cv. O-4</strain>
    </source>
</reference>